<dbReference type="SUPFAM" id="SSF54447">
    <property type="entry name" value="ssDNA-binding transcriptional regulator domain"/>
    <property type="match status" value="1"/>
</dbReference>
<evidence type="ECO:0000256" key="2">
    <source>
        <dbReference type="ARBA" id="ARBA00009001"/>
    </source>
</evidence>
<dbReference type="PANTHER" id="PTHR13215">
    <property type="entry name" value="RNA POLYMERASE II TRANSCRIPTIONAL COACTIVATOR"/>
    <property type="match status" value="1"/>
</dbReference>
<evidence type="ECO:0000313" key="9">
    <source>
        <dbReference type="Proteomes" id="UP000038045"/>
    </source>
</evidence>
<comment type="similarity">
    <text evidence="2">Belongs to the transcriptional coactivator PC4 family.</text>
</comment>
<dbReference type="Gene3D" id="2.30.31.10">
    <property type="entry name" value="Transcriptional Coactivator Pc4, Chain A"/>
    <property type="match status" value="1"/>
</dbReference>
<keyword evidence="9" id="KW-1185">Reference proteome</keyword>
<dbReference type="AlphaFoldDB" id="A0A0N5A1N5"/>
<dbReference type="STRING" id="131310.A0A0N5A1N5"/>
<dbReference type="GO" id="GO:0003713">
    <property type="term" value="F:transcription coactivator activity"/>
    <property type="evidence" value="ECO:0007669"/>
    <property type="project" value="InterPro"/>
</dbReference>
<keyword evidence="3" id="KW-0805">Transcription regulation</keyword>
<dbReference type="WBParaSite" id="PTRK_0001553400.1">
    <property type="protein sequence ID" value="PTRK_0001553400.1"/>
    <property type="gene ID" value="PTRK_0001553400"/>
</dbReference>
<reference evidence="10" key="1">
    <citation type="submission" date="2017-02" db="UniProtKB">
        <authorList>
            <consortium name="WormBaseParasite"/>
        </authorList>
    </citation>
    <scope>IDENTIFICATION</scope>
</reference>
<evidence type="ECO:0000313" key="10">
    <source>
        <dbReference type="WBParaSite" id="PTRK_0001553400.1"/>
    </source>
</evidence>
<protein>
    <submittedName>
        <fullName evidence="10">PC4 domain-containing protein</fullName>
    </submittedName>
</protein>
<keyword evidence="6" id="KW-0539">Nucleus</keyword>
<accession>A0A0N5A1N5</accession>
<dbReference type="Proteomes" id="UP000038045">
    <property type="component" value="Unplaced"/>
</dbReference>
<evidence type="ECO:0000256" key="5">
    <source>
        <dbReference type="ARBA" id="ARBA00023163"/>
    </source>
</evidence>
<keyword evidence="5" id="KW-0804">Transcription</keyword>
<dbReference type="Pfam" id="PF02229">
    <property type="entry name" value="PC4"/>
    <property type="match status" value="1"/>
</dbReference>
<evidence type="ECO:0000256" key="7">
    <source>
        <dbReference type="SAM" id="MobiDB-lite"/>
    </source>
</evidence>
<dbReference type="GO" id="GO:0005634">
    <property type="term" value="C:nucleus"/>
    <property type="evidence" value="ECO:0007669"/>
    <property type="project" value="UniProtKB-SubCell"/>
</dbReference>
<organism evidence="9 10">
    <name type="scientific">Parastrongyloides trichosuri</name>
    <name type="common">Possum-specific nematode worm</name>
    <dbReference type="NCBI Taxonomy" id="131310"/>
    <lineage>
        <taxon>Eukaryota</taxon>
        <taxon>Metazoa</taxon>
        <taxon>Ecdysozoa</taxon>
        <taxon>Nematoda</taxon>
        <taxon>Chromadorea</taxon>
        <taxon>Rhabditida</taxon>
        <taxon>Tylenchina</taxon>
        <taxon>Panagrolaimomorpha</taxon>
        <taxon>Strongyloidoidea</taxon>
        <taxon>Strongyloididae</taxon>
        <taxon>Parastrongyloides</taxon>
    </lineage>
</organism>
<evidence type="ECO:0000256" key="1">
    <source>
        <dbReference type="ARBA" id="ARBA00004123"/>
    </source>
</evidence>
<keyword evidence="4" id="KW-0238">DNA-binding</keyword>
<feature type="domain" description="Transcriptional coactivator p15 (PC4) C-terminal" evidence="8">
    <location>
        <begin position="108"/>
        <end position="159"/>
    </location>
</feature>
<dbReference type="GO" id="GO:0003677">
    <property type="term" value="F:DNA binding"/>
    <property type="evidence" value="ECO:0007669"/>
    <property type="project" value="UniProtKB-KW"/>
</dbReference>
<evidence type="ECO:0000259" key="8">
    <source>
        <dbReference type="Pfam" id="PF02229"/>
    </source>
</evidence>
<name>A0A0N5A1N5_PARTI</name>
<dbReference type="InterPro" id="IPR009044">
    <property type="entry name" value="ssDNA-bd_transcriptional_reg"/>
</dbReference>
<proteinExistence type="inferred from homology"/>
<dbReference type="GO" id="GO:0060261">
    <property type="term" value="P:positive regulation of transcription initiation by RNA polymerase II"/>
    <property type="evidence" value="ECO:0007669"/>
    <property type="project" value="InterPro"/>
</dbReference>
<feature type="compositionally biased region" description="Basic and acidic residues" evidence="7">
    <location>
        <begin position="15"/>
        <end position="30"/>
    </location>
</feature>
<evidence type="ECO:0000256" key="6">
    <source>
        <dbReference type="ARBA" id="ARBA00023242"/>
    </source>
</evidence>
<dbReference type="InterPro" id="IPR003173">
    <property type="entry name" value="PC4_C"/>
</dbReference>
<dbReference type="InterPro" id="IPR045125">
    <property type="entry name" value="Sub1/Tcp4-like"/>
</dbReference>
<comment type="subcellular location">
    <subcellularLocation>
        <location evidence="1">Nucleus</location>
    </subcellularLocation>
</comment>
<feature type="region of interest" description="Disordered" evidence="7">
    <location>
        <begin position="1"/>
        <end position="105"/>
    </location>
</feature>
<evidence type="ECO:0000256" key="4">
    <source>
        <dbReference type="ARBA" id="ARBA00023125"/>
    </source>
</evidence>
<evidence type="ECO:0000256" key="3">
    <source>
        <dbReference type="ARBA" id="ARBA00023015"/>
    </source>
</evidence>
<sequence>MSESDSSFAPPEDTNPPKKQDKKEKENKKEKKEKKSNKKGKVEESLPIEEVVENEPASNKKEKKLMKRKTEESSPLNETLKNEPVSAKKQKTSDEPTSINGPDGVKMFALGNERYVSRSTFKGVDYINIREFYKAGNDLKPSKKGISLTMEQFEAFKKIVDFV</sequence>